<accession>A0ABY3YLK1</accession>
<dbReference type="EMBL" id="CP094326">
    <property type="protein sequence ID" value="UNY98674.1"/>
    <property type="molecule type" value="Genomic_DNA"/>
</dbReference>
<name>A0ABY3YLK1_9FLAO</name>
<proteinExistence type="predicted"/>
<keyword evidence="3" id="KW-1185">Reference proteome</keyword>
<organism evidence="2 3">
    <name type="scientific">Zhouia spongiae</name>
    <dbReference type="NCBI Taxonomy" id="2202721"/>
    <lineage>
        <taxon>Bacteria</taxon>
        <taxon>Pseudomonadati</taxon>
        <taxon>Bacteroidota</taxon>
        <taxon>Flavobacteriia</taxon>
        <taxon>Flavobacteriales</taxon>
        <taxon>Flavobacteriaceae</taxon>
        <taxon>Zhouia</taxon>
    </lineage>
</organism>
<dbReference type="Proteomes" id="UP000829476">
    <property type="component" value="Chromosome"/>
</dbReference>
<evidence type="ECO:0000313" key="2">
    <source>
        <dbReference type="EMBL" id="UNY98674.1"/>
    </source>
</evidence>
<reference evidence="2 3" key="1">
    <citation type="journal article" date="2018" name="Int. J. Syst. Evol. Microbiol.">
        <title>Zhouia spongiae sp. nov., isolated from a marine sponge.</title>
        <authorList>
            <person name="Zhuang L."/>
            <person name="Lin B."/>
            <person name="Qin F."/>
            <person name="Luo L."/>
        </authorList>
    </citation>
    <scope>NUCLEOTIDE SEQUENCE [LARGE SCALE GENOMIC DNA]</scope>
    <source>
        <strain evidence="2 3">HN-Y44</strain>
    </source>
</reference>
<keyword evidence="1" id="KW-0732">Signal</keyword>
<evidence type="ECO:0000313" key="3">
    <source>
        <dbReference type="Proteomes" id="UP000829476"/>
    </source>
</evidence>
<gene>
    <name evidence="2" type="ORF">MQE36_16545</name>
</gene>
<feature type="signal peptide" evidence="1">
    <location>
        <begin position="1"/>
        <end position="27"/>
    </location>
</feature>
<evidence type="ECO:0000256" key="1">
    <source>
        <dbReference type="SAM" id="SignalP"/>
    </source>
</evidence>
<feature type="chain" id="PRO_5046132174" description="Adhesin domain-containing protein" evidence="1">
    <location>
        <begin position="28"/>
        <end position="359"/>
    </location>
</feature>
<protein>
    <recommendedName>
        <fullName evidence="4">Adhesin domain-containing protein</fullName>
    </recommendedName>
</protein>
<dbReference type="RefSeq" id="WP_242937080.1">
    <property type="nucleotide sequence ID" value="NZ_CP094326.1"/>
</dbReference>
<evidence type="ECO:0008006" key="4">
    <source>
        <dbReference type="Google" id="ProtNLM"/>
    </source>
</evidence>
<sequence length="359" mass="39860">MKTMLYKTTLFFLLLPALMLATNPSMAGKYTKEKKINKKYSVNANALLKVNNSYGNLYITTWNENRVEIEVHIKTSGNNEEKVQKKLDQIDVEFSGSNSLVSAKTIFHKNKGWSWSWGNSNVSMEINYTIKMPVTNSVDLNNDYGGINLDDLDGIAKISCDYGKINIGDLNADNNILSFDYTSKSTINYMKSGKISADYSGYEIEKAGNLVISADYTTSVIGEAGNIEYSCDYGSIKIGSVNNLNANGDYLSAKIGNIHGNVSLSSDYGSIKIDNLSPNAGNIEIRSDYTGIRIGYDPDYHFDFNIQLEYAGLSGKENLNMKHSTEKSTEKHYEGYYGSTGKNKINITSDYGSVKLYKN</sequence>